<proteinExistence type="predicted"/>
<feature type="compositionally biased region" description="Polar residues" evidence="1">
    <location>
        <begin position="126"/>
        <end position="138"/>
    </location>
</feature>
<dbReference type="RefSeq" id="XP_007332604.1">
    <property type="nucleotide sequence ID" value="XM_007332542.1"/>
</dbReference>
<evidence type="ECO:0000313" key="3">
    <source>
        <dbReference type="Proteomes" id="UP000008493"/>
    </source>
</evidence>
<feature type="region of interest" description="Disordered" evidence="1">
    <location>
        <begin position="98"/>
        <end position="150"/>
    </location>
</feature>
<keyword evidence="3" id="KW-1185">Reference proteome</keyword>
<dbReference type="InParanoid" id="K5XPP7"/>
<evidence type="ECO:0000256" key="1">
    <source>
        <dbReference type="SAM" id="MobiDB-lite"/>
    </source>
</evidence>
<accession>K5XPP7</accession>
<sequence length="150" mass="16982">MSSIKKIILEKQAAKRRSKDIYEAIFMEFKVARPQVDPQCSVTGCCGWEKTGSELRYKACYHRQRRGFESQRMNMVAKDIKSAEMRFANVHEERARRFAENANSGASKQMALLGEGQQSDHVENEGPNSNISPPSYSASGGKRSKTVEFR</sequence>
<evidence type="ECO:0000313" key="2">
    <source>
        <dbReference type="EMBL" id="EKM76695.1"/>
    </source>
</evidence>
<organism evidence="2 3">
    <name type="scientific">Agaricus bisporus var. burnettii (strain JB137-S8 / ATCC MYA-4627 / FGSC 10392)</name>
    <name type="common">White button mushroom</name>
    <dbReference type="NCBI Taxonomy" id="597362"/>
    <lineage>
        <taxon>Eukaryota</taxon>
        <taxon>Fungi</taxon>
        <taxon>Dikarya</taxon>
        <taxon>Basidiomycota</taxon>
        <taxon>Agaricomycotina</taxon>
        <taxon>Agaricomycetes</taxon>
        <taxon>Agaricomycetidae</taxon>
        <taxon>Agaricales</taxon>
        <taxon>Agaricineae</taxon>
        <taxon>Agaricaceae</taxon>
        <taxon>Agaricus</taxon>
    </lineage>
</organism>
<dbReference type="Proteomes" id="UP000008493">
    <property type="component" value="Unassembled WGS sequence"/>
</dbReference>
<dbReference type="EMBL" id="JH971400">
    <property type="protein sequence ID" value="EKM76695.1"/>
    <property type="molecule type" value="Genomic_DNA"/>
</dbReference>
<dbReference type="AlphaFoldDB" id="K5XPP7"/>
<name>K5XPP7_AGABU</name>
<dbReference type="GeneID" id="18827348"/>
<reference evidence="3" key="1">
    <citation type="journal article" date="2012" name="Proc. Natl. Acad. Sci. U.S.A.">
        <title>Genome sequence of the button mushroom Agaricus bisporus reveals mechanisms governing adaptation to a humic-rich ecological niche.</title>
        <authorList>
            <person name="Morin E."/>
            <person name="Kohler A."/>
            <person name="Baker A.R."/>
            <person name="Foulongne-Oriol M."/>
            <person name="Lombard V."/>
            <person name="Nagy L.G."/>
            <person name="Ohm R.A."/>
            <person name="Patyshakuliyeva A."/>
            <person name="Brun A."/>
            <person name="Aerts A.L."/>
            <person name="Bailey A.M."/>
            <person name="Billette C."/>
            <person name="Coutinho P.M."/>
            <person name="Deakin G."/>
            <person name="Doddapaneni H."/>
            <person name="Floudas D."/>
            <person name="Grimwood J."/>
            <person name="Hilden K."/>
            <person name="Kuees U."/>
            <person name="LaButti K.M."/>
            <person name="Lapidus A."/>
            <person name="Lindquist E.A."/>
            <person name="Lucas S.M."/>
            <person name="Murat C."/>
            <person name="Riley R.W."/>
            <person name="Salamov A.A."/>
            <person name="Schmutz J."/>
            <person name="Subramanian V."/>
            <person name="Woesten H.A.B."/>
            <person name="Xu J."/>
            <person name="Eastwood D.C."/>
            <person name="Foster G.D."/>
            <person name="Sonnenberg A.S."/>
            <person name="Cullen D."/>
            <person name="de Vries R.P."/>
            <person name="Lundell T."/>
            <person name="Hibbett D.S."/>
            <person name="Henrissat B."/>
            <person name="Burton K.S."/>
            <person name="Kerrigan R.W."/>
            <person name="Challen M.P."/>
            <person name="Grigoriev I.V."/>
            <person name="Martin F."/>
        </authorList>
    </citation>
    <scope>NUCLEOTIDE SEQUENCE [LARGE SCALE GENOMIC DNA]</scope>
    <source>
        <strain evidence="3">JB137-S8 / ATCC MYA-4627 / FGSC 10392</strain>
    </source>
</reference>
<protein>
    <submittedName>
        <fullName evidence="2">Uncharacterized protein</fullName>
    </submittedName>
</protein>
<dbReference type="KEGG" id="abp:AGABI1DRAFT130989"/>
<dbReference type="HOGENOM" id="CLU_1739970_0_0_1"/>
<gene>
    <name evidence="2" type="ORF">AGABI1DRAFT_130989</name>
</gene>